<evidence type="ECO:0000313" key="12">
    <source>
        <dbReference type="Proteomes" id="UP001311232"/>
    </source>
</evidence>
<reference evidence="11 12" key="1">
    <citation type="submission" date="2021-06" db="EMBL/GenBank/DDBJ databases">
        <authorList>
            <person name="Palmer J.M."/>
        </authorList>
    </citation>
    <scope>NUCLEOTIDE SEQUENCE [LARGE SCALE GENOMIC DNA]</scope>
    <source>
        <strain evidence="11 12">MEX-2019</strain>
        <tissue evidence="11">Muscle</tissue>
    </source>
</reference>
<evidence type="ECO:0000256" key="7">
    <source>
        <dbReference type="ARBA" id="ARBA00023128"/>
    </source>
</evidence>
<dbReference type="PANTHER" id="PTHR11153:SF14">
    <property type="entry name" value="SIDEROFLEXIN-2"/>
    <property type="match status" value="1"/>
</dbReference>
<keyword evidence="5" id="KW-0029">Amino-acid transport</keyword>
<evidence type="ECO:0000256" key="6">
    <source>
        <dbReference type="ARBA" id="ARBA00022989"/>
    </source>
</evidence>
<dbReference type="Proteomes" id="UP001311232">
    <property type="component" value="Unassembled WGS sequence"/>
</dbReference>
<feature type="non-terminal residue" evidence="11">
    <location>
        <position position="128"/>
    </location>
</feature>
<organism evidence="11 12">
    <name type="scientific">Crenichthys baileyi</name>
    <name type="common">White River springfish</name>
    <dbReference type="NCBI Taxonomy" id="28760"/>
    <lineage>
        <taxon>Eukaryota</taxon>
        <taxon>Metazoa</taxon>
        <taxon>Chordata</taxon>
        <taxon>Craniata</taxon>
        <taxon>Vertebrata</taxon>
        <taxon>Euteleostomi</taxon>
        <taxon>Actinopterygii</taxon>
        <taxon>Neopterygii</taxon>
        <taxon>Teleostei</taxon>
        <taxon>Neoteleostei</taxon>
        <taxon>Acanthomorphata</taxon>
        <taxon>Ovalentaria</taxon>
        <taxon>Atherinomorphae</taxon>
        <taxon>Cyprinodontiformes</taxon>
        <taxon>Goodeidae</taxon>
        <taxon>Crenichthys</taxon>
    </lineage>
</organism>
<feature type="compositionally biased region" description="Low complexity" evidence="9">
    <location>
        <begin position="58"/>
        <end position="70"/>
    </location>
</feature>
<keyword evidence="8 10" id="KW-0472">Membrane</keyword>
<dbReference type="GO" id="GO:0140300">
    <property type="term" value="P:serine import into mitochondrion"/>
    <property type="evidence" value="ECO:0007669"/>
    <property type="project" value="TreeGrafter"/>
</dbReference>
<dbReference type="EMBL" id="JAHHUM010001023">
    <property type="protein sequence ID" value="KAK5615003.1"/>
    <property type="molecule type" value="Genomic_DNA"/>
</dbReference>
<evidence type="ECO:0000256" key="3">
    <source>
        <dbReference type="ARBA" id="ARBA00022448"/>
    </source>
</evidence>
<dbReference type="PANTHER" id="PTHR11153">
    <property type="entry name" value="SIDEROFLEXIN"/>
    <property type="match status" value="1"/>
</dbReference>
<dbReference type="AlphaFoldDB" id="A0AAV9S1S7"/>
<comment type="caution">
    <text evidence="11">The sequence shown here is derived from an EMBL/GenBank/DDBJ whole genome shotgun (WGS) entry which is preliminary data.</text>
</comment>
<accession>A0AAV9S1S7</accession>
<name>A0AAV9S1S7_9TELE</name>
<evidence type="ECO:0000256" key="1">
    <source>
        <dbReference type="ARBA" id="ARBA00004225"/>
    </source>
</evidence>
<evidence type="ECO:0000313" key="11">
    <source>
        <dbReference type="EMBL" id="KAK5615003.1"/>
    </source>
</evidence>
<sequence>MQRGVWIFCCLVNPTVVFWQWVNHSFNALVNYTNRNTDQFLQNPGRGVSRPSKDAPTSLSSDTSSSSSGRSPRHSQIGVAYVAATSTALVPALGLNLYTKKAPPLVARWVPFADVAAANCVNIYMMRQ</sequence>
<evidence type="ECO:0000256" key="10">
    <source>
        <dbReference type="SAM" id="Phobius"/>
    </source>
</evidence>
<keyword evidence="12" id="KW-1185">Reference proteome</keyword>
<evidence type="ECO:0000256" key="8">
    <source>
        <dbReference type="ARBA" id="ARBA00023136"/>
    </source>
</evidence>
<dbReference type="InterPro" id="IPR004686">
    <property type="entry name" value="Mtc"/>
</dbReference>
<protein>
    <submittedName>
        <fullName evidence="11">Uncharacterized protein</fullName>
    </submittedName>
</protein>
<dbReference type="GO" id="GO:0015075">
    <property type="term" value="F:monoatomic ion transmembrane transporter activity"/>
    <property type="evidence" value="ECO:0007669"/>
    <property type="project" value="InterPro"/>
</dbReference>
<keyword evidence="7" id="KW-0496">Mitochondrion</keyword>
<evidence type="ECO:0000256" key="4">
    <source>
        <dbReference type="ARBA" id="ARBA00022692"/>
    </source>
</evidence>
<keyword evidence="4 10" id="KW-0812">Transmembrane</keyword>
<keyword evidence="6 10" id="KW-1133">Transmembrane helix</keyword>
<evidence type="ECO:0000256" key="2">
    <source>
        <dbReference type="ARBA" id="ARBA00005974"/>
    </source>
</evidence>
<evidence type="ECO:0000256" key="5">
    <source>
        <dbReference type="ARBA" id="ARBA00022970"/>
    </source>
</evidence>
<comment type="subcellular location">
    <subcellularLocation>
        <location evidence="1">Mitochondrion membrane</location>
        <topology evidence="1">Multi-pass membrane protein</topology>
    </subcellularLocation>
</comment>
<evidence type="ECO:0000256" key="9">
    <source>
        <dbReference type="SAM" id="MobiDB-lite"/>
    </source>
</evidence>
<feature type="region of interest" description="Disordered" evidence="9">
    <location>
        <begin position="40"/>
        <end position="73"/>
    </location>
</feature>
<comment type="similarity">
    <text evidence="2">Belongs to the sideroflexin family.</text>
</comment>
<feature type="transmembrane region" description="Helical" evidence="10">
    <location>
        <begin position="78"/>
        <end position="99"/>
    </location>
</feature>
<keyword evidence="3" id="KW-0813">Transport</keyword>
<dbReference type="GO" id="GO:0005743">
    <property type="term" value="C:mitochondrial inner membrane"/>
    <property type="evidence" value="ECO:0007669"/>
    <property type="project" value="TreeGrafter"/>
</dbReference>
<gene>
    <name evidence="11" type="ORF">CRENBAI_007325</name>
</gene>
<dbReference type="Pfam" id="PF03820">
    <property type="entry name" value="SFXNs"/>
    <property type="match status" value="2"/>
</dbReference>
<proteinExistence type="inferred from homology"/>